<keyword evidence="3" id="KW-1185">Reference proteome</keyword>
<feature type="compositionally biased region" description="Polar residues" evidence="1">
    <location>
        <begin position="31"/>
        <end position="44"/>
    </location>
</feature>
<feature type="compositionally biased region" description="Low complexity" evidence="1">
    <location>
        <begin position="58"/>
        <end position="79"/>
    </location>
</feature>
<comment type="caution">
    <text evidence="2">The sequence shown here is derived from an EMBL/GenBank/DDBJ whole genome shotgun (WGS) entry which is preliminary data.</text>
</comment>
<feature type="region of interest" description="Disordered" evidence="1">
    <location>
        <begin position="1"/>
        <end position="82"/>
    </location>
</feature>
<evidence type="ECO:0000256" key="1">
    <source>
        <dbReference type="SAM" id="MobiDB-lite"/>
    </source>
</evidence>
<name>A0A150GTH7_GONPE</name>
<accession>A0A150GTH7</accession>
<dbReference type="Proteomes" id="UP000075714">
    <property type="component" value="Unassembled WGS sequence"/>
</dbReference>
<organism evidence="2 3">
    <name type="scientific">Gonium pectorale</name>
    <name type="common">Green alga</name>
    <dbReference type="NCBI Taxonomy" id="33097"/>
    <lineage>
        <taxon>Eukaryota</taxon>
        <taxon>Viridiplantae</taxon>
        <taxon>Chlorophyta</taxon>
        <taxon>core chlorophytes</taxon>
        <taxon>Chlorophyceae</taxon>
        <taxon>CS clade</taxon>
        <taxon>Chlamydomonadales</taxon>
        <taxon>Volvocaceae</taxon>
        <taxon>Gonium</taxon>
    </lineage>
</organism>
<proteinExistence type="predicted"/>
<evidence type="ECO:0000313" key="2">
    <source>
        <dbReference type="EMBL" id="KXZ53167.1"/>
    </source>
</evidence>
<gene>
    <name evidence="2" type="ORF">GPECTOR_7g1059</name>
</gene>
<sequence length="315" mass="33725">MEAGAQRQPSAFASGSIVSRPDAVLPGNPGTVRSSDLATSSVVYTSEDDADARPPTTSPSCADASSFTSSSTPVSSAPSCPAPPPAPWWESLDPRVDHELACLGFCCETCSASNDDLASRAEGCGFCCSATAGHGPDLDRLRHLSHVYTGFEVPAMSCQRGLAYEYEPERTIQESTEAIPNKPGVQGGEPIRRCVERGWLTLWRPDGSVARLDVCRKSSVVRLPAAELATASPAQPGAALRALLREPRCTGLTARALAEAGESSACLAPVVGYDVTRAPGCSGDHYIWAHFTEWQERGTLEHWRRRRRRWAGPAW</sequence>
<feature type="compositionally biased region" description="Polar residues" evidence="1">
    <location>
        <begin position="7"/>
        <end position="17"/>
    </location>
</feature>
<protein>
    <submittedName>
        <fullName evidence="2">Uncharacterized protein</fullName>
    </submittedName>
</protein>
<reference evidence="3" key="1">
    <citation type="journal article" date="2016" name="Nat. Commun.">
        <title>The Gonium pectorale genome demonstrates co-option of cell cycle regulation during the evolution of multicellularity.</title>
        <authorList>
            <person name="Hanschen E.R."/>
            <person name="Marriage T.N."/>
            <person name="Ferris P.J."/>
            <person name="Hamaji T."/>
            <person name="Toyoda A."/>
            <person name="Fujiyama A."/>
            <person name="Neme R."/>
            <person name="Noguchi H."/>
            <person name="Minakuchi Y."/>
            <person name="Suzuki M."/>
            <person name="Kawai-Toyooka H."/>
            <person name="Smith D.R."/>
            <person name="Sparks H."/>
            <person name="Anderson J."/>
            <person name="Bakaric R."/>
            <person name="Luria V."/>
            <person name="Karger A."/>
            <person name="Kirschner M.W."/>
            <person name="Durand P.M."/>
            <person name="Michod R.E."/>
            <person name="Nozaki H."/>
            <person name="Olson B.J."/>
        </authorList>
    </citation>
    <scope>NUCLEOTIDE SEQUENCE [LARGE SCALE GENOMIC DNA]</scope>
    <source>
        <strain evidence="3">NIES-2863</strain>
    </source>
</reference>
<evidence type="ECO:0000313" key="3">
    <source>
        <dbReference type="Proteomes" id="UP000075714"/>
    </source>
</evidence>
<dbReference type="AlphaFoldDB" id="A0A150GTH7"/>
<dbReference type="EMBL" id="LSYV01000008">
    <property type="protein sequence ID" value="KXZ53167.1"/>
    <property type="molecule type" value="Genomic_DNA"/>
</dbReference>